<evidence type="ECO:0000313" key="2">
    <source>
        <dbReference type="EMBL" id="CAD8999186.1"/>
    </source>
</evidence>
<dbReference type="EMBL" id="HBGA01027564">
    <property type="protein sequence ID" value="CAD8999186.1"/>
    <property type="molecule type" value="Transcribed_RNA"/>
</dbReference>
<reference evidence="2" key="1">
    <citation type="submission" date="2021-01" db="EMBL/GenBank/DDBJ databases">
        <authorList>
            <person name="Corre E."/>
            <person name="Pelletier E."/>
            <person name="Niang G."/>
            <person name="Scheremetjew M."/>
            <person name="Finn R."/>
            <person name="Kale V."/>
            <person name="Holt S."/>
            <person name="Cochrane G."/>
            <person name="Meng A."/>
            <person name="Brown T."/>
            <person name="Cohen L."/>
        </authorList>
    </citation>
    <scope>NUCLEOTIDE SEQUENCE</scope>
    <source>
        <strain evidence="2">NIES-381</strain>
    </source>
</reference>
<name>A0A7S1I2U9_9EUGL</name>
<gene>
    <name evidence="2" type="ORF">EGYM00392_LOCUS10256</name>
</gene>
<evidence type="ECO:0000256" key="1">
    <source>
        <dbReference type="SAM" id="MobiDB-lite"/>
    </source>
</evidence>
<proteinExistence type="predicted"/>
<feature type="region of interest" description="Disordered" evidence="1">
    <location>
        <begin position="63"/>
        <end position="109"/>
    </location>
</feature>
<organism evidence="2">
    <name type="scientific">Eutreptiella gymnastica</name>
    <dbReference type="NCBI Taxonomy" id="73025"/>
    <lineage>
        <taxon>Eukaryota</taxon>
        <taxon>Discoba</taxon>
        <taxon>Euglenozoa</taxon>
        <taxon>Euglenida</taxon>
        <taxon>Spirocuta</taxon>
        <taxon>Euglenophyceae</taxon>
        <taxon>Eutreptiales</taxon>
        <taxon>Eutreptiaceae</taxon>
        <taxon>Eutreptiella</taxon>
    </lineage>
</organism>
<accession>A0A7S1I2U9</accession>
<sequence>MRTSNLTESALHLPLLPAGLRYTPSWPQTPDPCCDPFSPAPHLLTCFPFSTTNAEKKSELAFPGQNQNLAREHGPSGKSPPSQAERRPVRRRLCVSRDALPAPDRSWGA</sequence>
<dbReference type="AlphaFoldDB" id="A0A7S1I2U9"/>
<protein>
    <submittedName>
        <fullName evidence="2">Uncharacterized protein</fullName>
    </submittedName>
</protein>